<dbReference type="RefSeq" id="WP_129889618.1">
    <property type="nucleotide sequence ID" value="NZ_CP035758.1"/>
</dbReference>
<dbReference type="Pfam" id="PF04055">
    <property type="entry name" value="Radical_SAM"/>
    <property type="match status" value="1"/>
</dbReference>
<feature type="domain" description="Radical SAM core" evidence="5">
    <location>
        <begin position="6"/>
        <end position="235"/>
    </location>
</feature>
<dbReference type="SFLD" id="SFLDG01072">
    <property type="entry name" value="dehydrogenase_like"/>
    <property type="match status" value="1"/>
</dbReference>
<dbReference type="KEGG" id="kbs:EPA93_22235"/>
<keyword evidence="2" id="KW-0479">Metal-binding</keyword>
<dbReference type="PANTHER" id="PTHR43273:SF8">
    <property type="entry name" value="RADICAL SAM DOMAIN PROTEIN"/>
    <property type="match status" value="1"/>
</dbReference>
<dbReference type="InterPro" id="IPR058240">
    <property type="entry name" value="rSAM_sf"/>
</dbReference>
<dbReference type="AlphaFoldDB" id="A0A4P6JTC0"/>
<reference evidence="6 7" key="1">
    <citation type="submission" date="2019-01" db="EMBL/GenBank/DDBJ databases">
        <title>Ktedonosporobacter rubrisoli SCAWS-G2.</title>
        <authorList>
            <person name="Huang Y."/>
            <person name="Yan B."/>
        </authorList>
    </citation>
    <scope>NUCLEOTIDE SEQUENCE [LARGE SCALE GENOMIC DNA]</scope>
    <source>
        <strain evidence="6 7">SCAWS-G2</strain>
    </source>
</reference>
<dbReference type="GO" id="GO:0046872">
    <property type="term" value="F:metal ion binding"/>
    <property type="evidence" value="ECO:0007669"/>
    <property type="project" value="UniProtKB-KW"/>
</dbReference>
<dbReference type="EMBL" id="CP035758">
    <property type="protein sequence ID" value="QBD78565.1"/>
    <property type="molecule type" value="Genomic_DNA"/>
</dbReference>
<evidence type="ECO:0000313" key="6">
    <source>
        <dbReference type="EMBL" id="QBD78565.1"/>
    </source>
</evidence>
<evidence type="ECO:0000256" key="2">
    <source>
        <dbReference type="ARBA" id="ARBA00022723"/>
    </source>
</evidence>
<sequence>MYQPERSQQITRVVVLQPTPFCNINCRYCYLPQRALARTMTSAVLVRILDSLFTSSLLAESITLLWHAGEPLVAPLSFYQEAFRHIERLNTKKIRIISLLQTNGTLITQQWCDFIKLQGIRVSVSLDGPQHIHDRYRVDRAGKGSFARAMRGVQLLQQNGIEPFIIMVLTRYALDYPDEIWQFFCEHGLNQLAFNIEEVNGIHTHSSLESEENVLRYKHFLQRICELRAQSERPPYIREINTFLERIQLLSEPTLSEENIAGVMLNFDYAGNVSTFASDLLTMQHPRFGDFKLGNVFTERLEDMLNSPKLHALNAEVQRGVANCQQSCQYFDFCGGGSPVNKLSEHGQLDATETMHCRLNIQTAMDVALQHLELRHNRARDNNQ</sequence>
<evidence type="ECO:0000256" key="4">
    <source>
        <dbReference type="ARBA" id="ARBA00023014"/>
    </source>
</evidence>
<keyword evidence="7" id="KW-1185">Reference proteome</keyword>
<proteinExistence type="predicted"/>
<dbReference type="SFLD" id="SFLDG01067">
    <property type="entry name" value="SPASM/twitch_domain_containing"/>
    <property type="match status" value="2"/>
</dbReference>
<dbReference type="NCBIfam" id="TIGR04261">
    <property type="entry name" value="rSAM_GlyRichRpt"/>
    <property type="match status" value="1"/>
</dbReference>
<dbReference type="InterPro" id="IPR023867">
    <property type="entry name" value="Sulphatase_maturase_rSAM"/>
</dbReference>
<keyword evidence="3" id="KW-0408">Iron</keyword>
<keyword evidence="1" id="KW-0949">S-adenosyl-L-methionine</keyword>
<dbReference type="Gene3D" id="3.20.20.70">
    <property type="entry name" value="Aldolase class I"/>
    <property type="match status" value="1"/>
</dbReference>
<organism evidence="6 7">
    <name type="scientific">Ktedonosporobacter rubrisoli</name>
    <dbReference type="NCBI Taxonomy" id="2509675"/>
    <lineage>
        <taxon>Bacteria</taxon>
        <taxon>Bacillati</taxon>
        <taxon>Chloroflexota</taxon>
        <taxon>Ktedonobacteria</taxon>
        <taxon>Ktedonobacterales</taxon>
        <taxon>Ktedonosporobacteraceae</taxon>
        <taxon>Ktedonosporobacter</taxon>
    </lineage>
</organism>
<dbReference type="GO" id="GO:0016491">
    <property type="term" value="F:oxidoreductase activity"/>
    <property type="evidence" value="ECO:0007669"/>
    <property type="project" value="InterPro"/>
</dbReference>
<dbReference type="GO" id="GO:0051536">
    <property type="term" value="F:iron-sulfur cluster binding"/>
    <property type="evidence" value="ECO:0007669"/>
    <property type="project" value="UniProtKB-KW"/>
</dbReference>
<evidence type="ECO:0000256" key="3">
    <source>
        <dbReference type="ARBA" id="ARBA00023004"/>
    </source>
</evidence>
<evidence type="ECO:0000313" key="7">
    <source>
        <dbReference type="Proteomes" id="UP000290365"/>
    </source>
</evidence>
<dbReference type="CDD" id="cd01335">
    <property type="entry name" value="Radical_SAM"/>
    <property type="match status" value="1"/>
</dbReference>
<name>A0A4P6JTC0_KTERU</name>
<dbReference type="SFLD" id="SFLDS00029">
    <property type="entry name" value="Radical_SAM"/>
    <property type="match status" value="2"/>
</dbReference>
<dbReference type="PROSITE" id="PS51918">
    <property type="entry name" value="RADICAL_SAM"/>
    <property type="match status" value="1"/>
</dbReference>
<keyword evidence="4" id="KW-0411">Iron-sulfur</keyword>
<dbReference type="SFLD" id="SFLDG01384">
    <property type="entry name" value="thioether_bond_formation_requi"/>
    <property type="match status" value="1"/>
</dbReference>
<gene>
    <name evidence="6" type="primary">grrM</name>
    <name evidence="6" type="ORF">EPA93_22235</name>
</gene>
<dbReference type="PANTHER" id="PTHR43273">
    <property type="entry name" value="ANAEROBIC SULFATASE-MATURATING ENZYME HOMOLOG ASLB-RELATED"/>
    <property type="match status" value="1"/>
</dbReference>
<protein>
    <submittedName>
        <fullName evidence="6">GRRM system radical SAM/SPASM domain protein</fullName>
    </submittedName>
</protein>
<dbReference type="Proteomes" id="UP000290365">
    <property type="component" value="Chromosome"/>
</dbReference>
<evidence type="ECO:0000256" key="1">
    <source>
        <dbReference type="ARBA" id="ARBA00022691"/>
    </source>
</evidence>
<accession>A0A4P6JTC0</accession>
<dbReference type="InterPro" id="IPR013785">
    <property type="entry name" value="Aldolase_TIM"/>
</dbReference>
<dbReference type="SFLD" id="SFLDG01386">
    <property type="entry name" value="main_SPASM_domain-containing"/>
    <property type="match status" value="2"/>
</dbReference>
<dbReference type="InterPro" id="IPR007197">
    <property type="entry name" value="rSAM"/>
</dbReference>
<dbReference type="OrthoDB" id="9808591at2"/>
<evidence type="ECO:0000259" key="5">
    <source>
        <dbReference type="PROSITE" id="PS51918"/>
    </source>
</evidence>
<dbReference type="SUPFAM" id="SSF102114">
    <property type="entry name" value="Radical SAM enzymes"/>
    <property type="match status" value="1"/>
</dbReference>
<dbReference type="InterPro" id="IPR026357">
    <property type="entry name" value="rSAM_SPASM_GrrM_OscB"/>
</dbReference>